<dbReference type="PANTHER" id="PTHR46288:SF85">
    <property type="entry name" value="DC1 DOMAIN-CONTAINING PROTEIN"/>
    <property type="match status" value="1"/>
</dbReference>
<dbReference type="SUPFAM" id="SSF57889">
    <property type="entry name" value="Cysteine-rich domain"/>
    <property type="match status" value="1"/>
</dbReference>
<keyword evidence="2" id="KW-1185">Reference proteome</keyword>
<sequence>MCIICFPLKYRIKYKNYSHLLRFVENLPSAIICNTYDSICKSSLIPLPEELRFTQGCGFQCVECNFKIHLLCGPLPCTIKHESHVDCVTLEDLIVEDDDLDDEYYCNTCEELRDPRVCVYYCSECKFVAHVHCVMSQVVSLLKGERGVVATRSVGAPMTVEEEDFKGTSMREILQSLDKDEEKEIRNCFKAWRWKNRKIVGTSIEDQNDGSNDIQEYFVKELIDRFYEIWNNVDLENQWEFEDFVNIEGYMLPRGLAPILKGFLPNMEMLVGSLN</sequence>
<name>A0A6A1VNY7_9ROSI</name>
<dbReference type="PANTHER" id="PTHR46288">
    <property type="entry name" value="PHORBOL-ESTER/DAG-TYPE DOMAIN-CONTAINING PROTEIN"/>
    <property type="match status" value="1"/>
</dbReference>
<dbReference type="InterPro" id="IPR046349">
    <property type="entry name" value="C1-like_sf"/>
</dbReference>
<dbReference type="OrthoDB" id="884713at2759"/>
<accession>A0A6A1VNY7</accession>
<reference evidence="1 2" key="1">
    <citation type="journal article" date="2019" name="Plant Biotechnol. J.">
        <title>The red bayberry genome and genetic basis of sex determination.</title>
        <authorList>
            <person name="Jia H.M."/>
            <person name="Jia H.J."/>
            <person name="Cai Q.L."/>
            <person name="Wang Y."/>
            <person name="Zhao H.B."/>
            <person name="Yang W.F."/>
            <person name="Wang G.Y."/>
            <person name="Li Y.H."/>
            <person name="Zhan D.L."/>
            <person name="Shen Y.T."/>
            <person name="Niu Q.F."/>
            <person name="Chang L."/>
            <person name="Qiu J."/>
            <person name="Zhao L."/>
            <person name="Xie H.B."/>
            <person name="Fu W.Y."/>
            <person name="Jin J."/>
            <person name="Li X.W."/>
            <person name="Jiao Y."/>
            <person name="Zhou C.C."/>
            <person name="Tu T."/>
            <person name="Chai C.Y."/>
            <person name="Gao J.L."/>
            <person name="Fan L.J."/>
            <person name="van de Weg E."/>
            <person name="Wang J.Y."/>
            <person name="Gao Z.S."/>
        </authorList>
    </citation>
    <scope>NUCLEOTIDE SEQUENCE [LARGE SCALE GENOMIC DNA]</scope>
    <source>
        <tissue evidence="1">Leaves</tissue>
    </source>
</reference>
<dbReference type="Proteomes" id="UP000516437">
    <property type="component" value="Chromosome 5"/>
</dbReference>
<dbReference type="AlphaFoldDB" id="A0A6A1VNY7"/>
<protein>
    <recommendedName>
        <fullName evidence="3">DC1 domain-containing protein</fullName>
    </recommendedName>
</protein>
<organism evidence="1 2">
    <name type="scientific">Morella rubra</name>
    <name type="common">Chinese bayberry</name>
    <dbReference type="NCBI Taxonomy" id="262757"/>
    <lineage>
        <taxon>Eukaryota</taxon>
        <taxon>Viridiplantae</taxon>
        <taxon>Streptophyta</taxon>
        <taxon>Embryophyta</taxon>
        <taxon>Tracheophyta</taxon>
        <taxon>Spermatophyta</taxon>
        <taxon>Magnoliopsida</taxon>
        <taxon>eudicotyledons</taxon>
        <taxon>Gunneridae</taxon>
        <taxon>Pentapetalae</taxon>
        <taxon>rosids</taxon>
        <taxon>fabids</taxon>
        <taxon>Fagales</taxon>
        <taxon>Myricaceae</taxon>
        <taxon>Morella</taxon>
    </lineage>
</organism>
<evidence type="ECO:0000313" key="1">
    <source>
        <dbReference type="EMBL" id="KAB1213647.1"/>
    </source>
</evidence>
<gene>
    <name evidence="1" type="ORF">CJ030_MR5G020284</name>
</gene>
<evidence type="ECO:0000313" key="2">
    <source>
        <dbReference type="Proteomes" id="UP000516437"/>
    </source>
</evidence>
<dbReference type="EMBL" id="RXIC02000023">
    <property type="protein sequence ID" value="KAB1213647.1"/>
    <property type="molecule type" value="Genomic_DNA"/>
</dbReference>
<proteinExistence type="predicted"/>
<comment type="caution">
    <text evidence="1">The sequence shown here is derived from an EMBL/GenBank/DDBJ whole genome shotgun (WGS) entry which is preliminary data.</text>
</comment>
<evidence type="ECO:0008006" key="3">
    <source>
        <dbReference type="Google" id="ProtNLM"/>
    </source>
</evidence>